<keyword evidence="1" id="KW-0611">Plant defense</keyword>
<dbReference type="PANTHER" id="PTHR33463:SF218">
    <property type="entry name" value="DISEASE RESISTANCE PROTEIN RPS2-LIKE"/>
    <property type="match status" value="1"/>
</dbReference>
<sequence length="158" mass="17779">MIKLLQFPWSFSNLVEVDAQIEVKLLKSHIIFPCNELVNVKNLEKLSITDAKYYYVTEEVFEVAEGTNEDVDIGTQSIVVSIGKCHLLGHVFTSCMVGSLLQLQELQISNCKNMDVIVKQVEDSEITPTEVVFPCLKTITLHRLPNLIGFCMGKVAFE</sequence>
<evidence type="ECO:0000256" key="1">
    <source>
        <dbReference type="ARBA" id="ARBA00022821"/>
    </source>
</evidence>
<name>A0AAU9MRZ1_9ASTR</name>
<dbReference type="EMBL" id="CAKMRJ010001112">
    <property type="protein sequence ID" value="CAH1423373.1"/>
    <property type="molecule type" value="Genomic_DNA"/>
</dbReference>
<dbReference type="InterPro" id="IPR057135">
    <property type="entry name" value="At4g27190-like_LRR"/>
</dbReference>
<proteinExistence type="predicted"/>
<evidence type="ECO:0000313" key="3">
    <source>
        <dbReference type="EMBL" id="CAH1423373.1"/>
    </source>
</evidence>
<dbReference type="SUPFAM" id="SSF52047">
    <property type="entry name" value="RNI-like"/>
    <property type="match status" value="1"/>
</dbReference>
<accession>A0AAU9MRZ1</accession>
<dbReference type="InterPro" id="IPR050905">
    <property type="entry name" value="Plant_NBS-LRR"/>
</dbReference>
<dbReference type="AlphaFoldDB" id="A0AAU9MRZ1"/>
<feature type="domain" description="Disease resistance protein At4g27190-like leucine-rich repeats" evidence="2">
    <location>
        <begin position="80"/>
        <end position="147"/>
    </location>
</feature>
<comment type="caution">
    <text evidence="3">The sequence shown here is derived from an EMBL/GenBank/DDBJ whole genome shotgun (WGS) entry which is preliminary data.</text>
</comment>
<reference evidence="3 4" key="1">
    <citation type="submission" date="2022-01" db="EMBL/GenBank/DDBJ databases">
        <authorList>
            <person name="Xiong W."/>
            <person name="Schranz E."/>
        </authorList>
    </citation>
    <scope>NUCLEOTIDE SEQUENCE [LARGE SCALE GENOMIC DNA]</scope>
</reference>
<gene>
    <name evidence="3" type="ORF">LVIROSA_LOCUS10651</name>
</gene>
<dbReference type="PANTHER" id="PTHR33463">
    <property type="entry name" value="NB-ARC DOMAIN-CONTAINING PROTEIN-RELATED"/>
    <property type="match status" value="1"/>
</dbReference>
<keyword evidence="4" id="KW-1185">Reference proteome</keyword>
<dbReference type="Pfam" id="PF23247">
    <property type="entry name" value="LRR_RPS2"/>
    <property type="match status" value="1"/>
</dbReference>
<evidence type="ECO:0000313" key="4">
    <source>
        <dbReference type="Proteomes" id="UP001157418"/>
    </source>
</evidence>
<protein>
    <recommendedName>
        <fullName evidence="2">Disease resistance protein At4g27190-like leucine-rich repeats domain-containing protein</fullName>
    </recommendedName>
</protein>
<evidence type="ECO:0000259" key="2">
    <source>
        <dbReference type="Pfam" id="PF23247"/>
    </source>
</evidence>
<dbReference type="Proteomes" id="UP001157418">
    <property type="component" value="Unassembled WGS sequence"/>
</dbReference>
<organism evidence="3 4">
    <name type="scientific">Lactuca virosa</name>
    <dbReference type="NCBI Taxonomy" id="75947"/>
    <lineage>
        <taxon>Eukaryota</taxon>
        <taxon>Viridiplantae</taxon>
        <taxon>Streptophyta</taxon>
        <taxon>Embryophyta</taxon>
        <taxon>Tracheophyta</taxon>
        <taxon>Spermatophyta</taxon>
        <taxon>Magnoliopsida</taxon>
        <taxon>eudicotyledons</taxon>
        <taxon>Gunneridae</taxon>
        <taxon>Pentapetalae</taxon>
        <taxon>asterids</taxon>
        <taxon>campanulids</taxon>
        <taxon>Asterales</taxon>
        <taxon>Asteraceae</taxon>
        <taxon>Cichorioideae</taxon>
        <taxon>Cichorieae</taxon>
        <taxon>Lactucinae</taxon>
        <taxon>Lactuca</taxon>
    </lineage>
</organism>